<dbReference type="InterPro" id="IPR036097">
    <property type="entry name" value="HisK_dim/P_sf"/>
</dbReference>
<dbReference type="PROSITE" id="PS50894">
    <property type="entry name" value="HPT"/>
    <property type="match status" value="1"/>
</dbReference>
<dbReference type="SMART" id="SM00448">
    <property type="entry name" value="REC"/>
    <property type="match status" value="1"/>
</dbReference>
<dbReference type="CDD" id="cd17546">
    <property type="entry name" value="REC_hyHK_CKI1_RcsC-like"/>
    <property type="match status" value="1"/>
</dbReference>
<evidence type="ECO:0000259" key="15">
    <source>
        <dbReference type="PROSITE" id="PS50109"/>
    </source>
</evidence>
<reference evidence="21" key="2">
    <citation type="submission" date="2023-07" db="EMBL/GenBank/DDBJ databases">
        <authorList>
            <person name="Jung D.-H."/>
        </authorList>
    </citation>
    <scope>NUCLEOTIDE SEQUENCE [LARGE SCALE GENOMIC DNA]</scope>
    <source>
        <strain evidence="21">JA-25</strain>
    </source>
</reference>
<comment type="subcellular location">
    <subcellularLocation>
        <location evidence="2">Cell membrane</location>
        <topology evidence="2">Multi-pass membrane protein</topology>
    </subcellularLocation>
</comment>
<name>A0ABX0QFA1_9BACT</name>
<dbReference type="PRINTS" id="PR00344">
    <property type="entry name" value="BCTRLSENSOR"/>
</dbReference>
<feature type="domain" description="Response regulatory" evidence="16">
    <location>
        <begin position="591"/>
        <end position="706"/>
    </location>
</feature>
<dbReference type="SUPFAM" id="SSF52172">
    <property type="entry name" value="CheY-like"/>
    <property type="match status" value="1"/>
</dbReference>
<dbReference type="CDD" id="cd00130">
    <property type="entry name" value="PAS"/>
    <property type="match status" value="1"/>
</dbReference>
<dbReference type="Pfam" id="PF02518">
    <property type="entry name" value="HATPase_c"/>
    <property type="match status" value="1"/>
</dbReference>
<organism evidence="20 21">
    <name type="scientific">Fibrivirga algicola</name>
    <dbReference type="NCBI Taxonomy" id="2950420"/>
    <lineage>
        <taxon>Bacteria</taxon>
        <taxon>Pseudomonadati</taxon>
        <taxon>Bacteroidota</taxon>
        <taxon>Cytophagia</taxon>
        <taxon>Cytophagales</taxon>
        <taxon>Spirosomataceae</taxon>
        <taxon>Fibrivirga</taxon>
    </lineage>
</organism>
<dbReference type="PROSITE" id="PS50112">
    <property type="entry name" value="PAS"/>
    <property type="match status" value="1"/>
</dbReference>
<keyword evidence="6" id="KW-0812">Transmembrane</keyword>
<dbReference type="InterPro" id="IPR003594">
    <property type="entry name" value="HATPase_dom"/>
</dbReference>
<evidence type="ECO:0000256" key="6">
    <source>
        <dbReference type="ARBA" id="ARBA00022692"/>
    </source>
</evidence>
<evidence type="ECO:0000259" key="17">
    <source>
        <dbReference type="PROSITE" id="PS50112"/>
    </source>
</evidence>
<dbReference type="Pfam" id="PF00072">
    <property type="entry name" value="Response_reg"/>
    <property type="match status" value="1"/>
</dbReference>
<evidence type="ECO:0000313" key="21">
    <source>
        <dbReference type="Proteomes" id="UP000606008"/>
    </source>
</evidence>
<keyword evidence="11" id="KW-0472">Membrane</keyword>
<dbReference type="Pfam" id="PF13188">
    <property type="entry name" value="PAS_8"/>
    <property type="match status" value="1"/>
</dbReference>
<dbReference type="SMART" id="SM00388">
    <property type="entry name" value="HisKA"/>
    <property type="match status" value="1"/>
</dbReference>
<dbReference type="InterPro" id="IPR004358">
    <property type="entry name" value="Sig_transdc_His_kin-like_C"/>
</dbReference>
<dbReference type="InterPro" id="IPR036890">
    <property type="entry name" value="HATPase_C_sf"/>
</dbReference>
<dbReference type="Gene3D" id="3.30.450.20">
    <property type="entry name" value="PAS domain"/>
    <property type="match status" value="2"/>
</dbReference>
<dbReference type="PROSITE" id="PS50113">
    <property type="entry name" value="PAC"/>
    <property type="match status" value="1"/>
</dbReference>
<evidence type="ECO:0000256" key="11">
    <source>
        <dbReference type="ARBA" id="ARBA00023136"/>
    </source>
</evidence>
<evidence type="ECO:0000256" key="14">
    <source>
        <dbReference type="SAM" id="Coils"/>
    </source>
</evidence>
<gene>
    <name evidence="20" type="ORF">F7231_06855</name>
</gene>
<dbReference type="InterPro" id="IPR001789">
    <property type="entry name" value="Sig_transdc_resp-reg_receiver"/>
</dbReference>
<dbReference type="InterPro" id="IPR036641">
    <property type="entry name" value="HPT_dom_sf"/>
</dbReference>
<keyword evidence="9" id="KW-1133">Transmembrane helix</keyword>
<evidence type="ECO:0000256" key="9">
    <source>
        <dbReference type="ARBA" id="ARBA00022989"/>
    </source>
</evidence>
<protein>
    <recommendedName>
        <fullName evidence="3">histidine kinase</fullName>
        <ecNumber evidence="3">2.7.13.3</ecNumber>
    </recommendedName>
</protein>
<feature type="coiled-coil region" evidence="14">
    <location>
        <begin position="23"/>
        <end position="50"/>
    </location>
</feature>
<dbReference type="Pfam" id="PF01627">
    <property type="entry name" value="Hpt"/>
    <property type="match status" value="1"/>
</dbReference>
<dbReference type="EMBL" id="WAEL01000002">
    <property type="protein sequence ID" value="NID09885.1"/>
    <property type="molecule type" value="Genomic_DNA"/>
</dbReference>
<dbReference type="SUPFAM" id="SSF47226">
    <property type="entry name" value="Histidine-containing phosphotransfer domain, HPT domain"/>
    <property type="match status" value="1"/>
</dbReference>
<evidence type="ECO:0000256" key="13">
    <source>
        <dbReference type="PROSITE-ProRule" id="PRU00169"/>
    </source>
</evidence>
<dbReference type="SUPFAM" id="SSF55785">
    <property type="entry name" value="PYP-like sensor domain (PAS domain)"/>
    <property type="match status" value="2"/>
</dbReference>
<dbReference type="InterPro" id="IPR003661">
    <property type="entry name" value="HisK_dim/P_dom"/>
</dbReference>
<evidence type="ECO:0000256" key="7">
    <source>
        <dbReference type="ARBA" id="ARBA00022741"/>
    </source>
</evidence>
<dbReference type="InterPro" id="IPR000014">
    <property type="entry name" value="PAS"/>
</dbReference>
<dbReference type="SUPFAM" id="SSF55874">
    <property type="entry name" value="ATPase domain of HSP90 chaperone/DNA topoisomerase II/histidine kinase"/>
    <property type="match status" value="1"/>
</dbReference>
<dbReference type="Gene3D" id="3.30.565.10">
    <property type="entry name" value="Histidine kinase-like ATPase, C-terminal domain"/>
    <property type="match status" value="1"/>
</dbReference>
<evidence type="ECO:0000256" key="10">
    <source>
        <dbReference type="ARBA" id="ARBA00023012"/>
    </source>
</evidence>
<keyword evidence="4" id="KW-1003">Cell membrane</keyword>
<dbReference type="InterPro" id="IPR011006">
    <property type="entry name" value="CheY-like_superfamily"/>
</dbReference>
<evidence type="ECO:0000259" key="19">
    <source>
        <dbReference type="PROSITE" id="PS50894"/>
    </source>
</evidence>
<dbReference type="Gene3D" id="3.40.50.2300">
    <property type="match status" value="1"/>
</dbReference>
<keyword evidence="14" id="KW-0175">Coiled coil</keyword>
<accession>A0ABX0QFA1</accession>
<evidence type="ECO:0000259" key="16">
    <source>
        <dbReference type="PROSITE" id="PS50110"/>
    </source>
</evidence>
<sequence>MKKTSTSLLTEQPSFTTLLLQENARLHLEMQQMEAIIQQQKADIAEHERRWRLSIDAERNAAGGIPKSEERVRRTNAYRLSNLISSLQEGILLEDENRAIVLVNQHYCELFAIATSPTQMKGMDCTGMAEQTKLFFKHPDQYVARVKQLLQCQKLVAGEELELVDGRILERDYVPIFTNGVYAGHLWKYIDITKRKLAENASVRLKEKYQRIIENMNLGLIEVDLEERIVYTNHSFSIMSGYEPDELIGKVASEVLLGGQNLDIIQEKNQSRLRGAMDTYEIAIKNKRGEAVWWLVSGAPIYAETGEVIGSTGIHLDITKQKQLESELRIAKQEAERSSRSKELFLANMSHEIRTPMNAILNLGQQLTKTNLTDNQHFFLNMINTAAGNLLVIINDILDFSKIEAGQLSLEHIGFNMSDLLQRAIHMMAEGARKKGLRLEMSVDSGLAPVLLGDPYRLNQILLNLIGNAIKFTEVGGVQVRCQSQTVFDSQVISLQIKDTGIGMNSAFQKNLFAKFTQEDGSIGRRYGGTGLGMSITKQLVDLMGGTIEVDSLKGIGTTINVQLTFPVGTASKLLVIEPSEQDVAVLASKRILLVEDNEMNRLVVKTLLTPYGVTIFEEPNGLKALETLRTKAVDLVLMDVQMPIMDGLEATRVIREEISNTLPVIAMTASAIRSEKEACYEAGMNDFLAKPFDEKEMVDKLIKWTSPESSSASDRPKLLYDLSKLKTIGRNNKGFITQMIRLFCADAPSVASQLKEAQQQGDYEKVQYLAHRIKPSIDNMGLHEQTTVIRQIERLIIVDPTSSELVAAIEAFGEAIAHVVDQLQATYLNLPDQGVEPT</sequence>
<evidence type="ECO:0000259" key="18">
    <source>
        <dbReference type="PROSITE" id="PS50113"/>
    </source>
</evidence>
<dbReference type="PANTHER" id="PTHR45339:SF1">
    <property type="entry name" value="HYBRID SIGNAL TRANSDUCTION HISTIDINE KINASE J"/>
    <property type="match status" value="1"/>
</dbReference>
<proteinExistence type="predicted"/>
<comment type="caution">
    <text evidence="20">The sequence shown here is derived from an EMBL/GenBank/DDBJ whole genome shotgun (WGS) entry which is preliminary data.</text>
</comment>
<evidence type="ECO:0000256" key="12">
    <source>
        <dbReference type="PROSITE-ProRule" id="PRU00110"/>
    </source>
</evidence>
<dbReference type="InterPro" id="IPR005467">
    <property type="entry name" value="His_kinase_dom"/>
</dbReference>
<evidence type="ECO:0000256" key="2">
    <source>
        <dbReference type="ARBA" id="ARBA00004651"/>
    </source>
</evidence>
<dbReference type="InterPro" id="IPR013767">
    <property type="entry name" value="PAS_fold"/>
</dbReference>
<dbReference type="SMART" id="SM00086">
    <property type="entry name" value="PAC"/>
    <property type="match status" value="1"/>
</dbReference>
<dbReference type="InterPro" id="IPR035965">
    <property type="entry name" value="PAS-like_dom_sf"/>
</dbReference>
<feature type="domain" description="HPt" evidence="19">
    <location>
        <begin position="733"/>
        <end position="827"/>
    </location>
</feature>
<keyword evidence="8" id="KW-0067">ATP-binding</keyword>
<evidence type="ECO:0000256" key="1">
    <source>
        <dbReference type="ARBA" id="ARBA00000085"/>
    </source>
</evidence>
<dbReference type="InterPro" id="IPR001610">
    <property type="entry name" value="PAC"/>
</dbReference>
<feature type="modified residue" description="Phosphohistidine" evidence="12">
    <location>
        <position position="772"/>
    </location>
</feature>
<dbReference type="CDD" id="cd00082">
    <property type="entry name" value="HisKA"/>
    <property type="match status" value="1"/>
</dbReference>
<dbReference type="SMART" id="SM00091">
    <property type="entry name" value="PAS"/>
    <property type="match status" value="2"/>
</dbReference>
<keyword evidence="5 13" id="KW-0597">Phosphoprotein</keyword>
<comment type="catalytic activity">
    <reaction evidence="1">
        <text>ATP + protein L-histidine = ADP + protein N-phospho-L-histidine.</text>
        <dbReference type="EC" id="2.7.13.3"/>
    </reaction>
</comment>
<feature type="domain" description="PAS" evidence="17">
    <location>
        <begin position="205"/>
        <end position="287"/>
    </location>
</feature>
<dbReference type="Proteomes" id="UP000606008">
    <property type="component" value="Unassembled WGS sequence"/>
</dbReference>
<evidence type="ECO:0000256" key="5">
    <source>
        <dbReference type="ARBA" id="ARBA00022553"/>
    </source>
</evidence>
<keyword evidence="7" id="KW-0547">Nucleotide-binding</keyword>
<dbReference type="InterPro" id="IPR000700">
    <property type="entry name" value="PAS-assoc_C"/>
</dbReference>
<dbReference type="Gene3D" id="1.10.287.130">
    <property type="match status" value="1"/>
</dbReference>
<reference evidence="21" key="1">
    <citation type="submission" date="2019-09" db="EMBL/GenBank/DDBJ databases">
        <authorList>
            <person name="Jung D.-H."/>
        </authorList>
    </citation>
    <scope>NUCLEOTIDE SEQUENCE [LARGE SCALE GENOMIC DNA]</scope>
    <source>
        <strain evidence="21">JA-25</strain>
    </source>
</reference>
<evidence type="ECO:0000256" key="3">
    <source>
        <dbReference type="ARBA" id="ARBA00012438"/>
    </source>
</evidence>
<dbReference type="PANTHER" id="PTHR45339">
    <property type="entry name" value="HYBRID SIGNAL TRANSDUCTION HISTIDINE KINASE J"/>
    <property type="match status" value="1"/>
</dbReference>
<dbReference type="PROSITE" id="PS50110">
    <property type="entry name" value="RESPONSE_REGULATORY"/>
    <property type="match status" value="1"/>
</dbReference>
<feature type="domain" description="Histidine kinase" evidence="15">
    <location>
        <begin position="348"/>
        <end position="568"/>
    </location>
</feature>
<dbReference type="CDD" id="cd16922">
    <property type="entry name" value="HATPase_EvgS-ArcB-TorS-like"/>
    <property type="match status" value="1"/>
</dbReference>
<dbReference type="InterPro" id="IPR008207">
    <property type="entry name" value="Sig_transdc_His_kin_Hpt_dom"/>
</dbReference>
<dbReference type="Gene3D" id="1.20.120.160">
    <property type="entry name" value="HPT domain"/>
    <property type="match status" value="1"/>
</dbReference>
<evidence type="ECO:0000313" key="20">
    <source>
        <dbReference type="EMBL" id="NID09885.1"/>
    </source>
</evidence>
<dbReference type="NCBIfam" id="TIGR00229">
    <property type="entry name" value="sensory_box"/>
    <property type="match status" value="1"/>
</dbReference>
<feature type="domain" description="PAC" evidence="18">
    <location>
        <begin position="278"/>
        <end position="330"/>
    </location>
</feature>
<keyword evidence="10" id="KW-0902">Two-component regulatory system</keyword>
<feature type="modified residue" description="4-aspartylphosphate" evidence="13">
    <location>
        <position position="640"/>
    </location>
</feature>
<evidence type="ECO:0000256" key="4">
    <source>
        <dbReference type="ARBA" id="ARBA00022475"/>
    </source>
</evidence>
<dbReference type="Pfam" id="PF00989">
    <property type="entry name" value="PAS"/>
    <property type="match status" value="1"/>
</dbReference>
<dbReference type="SUPFAM" id="SSF47384">
    <property type="entry name" value="Homodimeric domain of signal transducing histidine kinase"/>
    <property type="match status" value="1"/>
</dbReference>
<evidence type="ECO:0000256" key="8">
    <source>
        <dbReference type="ARBA" id="ARBA00022840"/>
    </source>
</evidence>
<dbReference type="RefSeq" id="WP_166691367.1">
    <property type="nucleotide sequence ID" value="NZ_WAEL01000002.1"/>
</dbReference>
<dbReference type="Pfam" id="PF00512">
    <property type="entry name" value="HisKA"/>
    <property type="match status" value="1"/>
</dbReference>
<dbReference type="SMART" id="SM00387">
    <property type="entry name" value="HATPase_c"/>
    <property type="match status" value="1"/>
</dbReference>
<keyword evidence="21" id="KW-1185">Reference proteome</keyword>
<dbReference type="PROSITE" id="PS50109">
    <property type="entry name" value="HIS_KIN"/>
    <property type="match status" value="1"/>
</dbReference>
<dbReference type="EC" id="2.7.13.3" evidence="3"/>